<name>A0ABD4R0L3_9ENTR</name>
<proteinExistence type="predicted"/>
<comment type="caution">
    <text evidence="1">The sequence shown here is derived from an EMBL/GenBank/DDBJ whole genome shotgun (WGS) entry which is preliminary data.</text>
</comment>
<evidence type="ECO:0000313" key="2">
    <source>
        <dbReference type="Proteomes" id="UP000813349"/>
    </source>
</evidence>
<accession>A0ABD4R0L3</accession>
<sequence length="121" mass="13477">MTLIHNDLPSLGMNSNGPEKYGKGASWSIYGQGKNNLSASSNTGFFDGQSFSLSKLTAKQVVDCQAANYYLCHILAQHDAAYFRFAKGQMNNEALTFFTVDNALYYVCIADFLRSARLRHF</sequence>
<dbReference type="EMBL" id="JAFKCP010000001">
    <property type="protein sequence ID" value="MBU3765271.1"/>
    <property type="molecule type" value="Genomic_DNA"/>
</dbReference>
<evidence type="ECO:0000313" key="1">
    <source>
        <dbReference type="EMBL" id="MBU3765271.1"/>
    </source>
</evidence>
<organism evidence="1 2">
    <name type="scientific">Enterobacter roggenkampii</name>
    <dbReference type="NCBI Taxonomy" id="1812935"/>
    <lineage>
        <taxon>Bacteria</taxon>
        <taxon>Pseudomonadati</taxon>
        <taxon>Pseudomonadota</taxon>
        <taxon>Gammaproteobacteria</taxon>
        <taxon>Enterobacterales</taxon>
        <taxon>Enterobacteriaceae</taxon>
        <taxon>Enterobacter</taxon>
        <taxon>Enterobacter cloacae complex</taxon>
    </lineage>
</organism>
<gene>
    <name evidence="1" type="ORF">J0A64_01420</name>
</gene>
<dbReference type="Proteomes" id="UP000813349">
    <property type="component" value="Unassembled WGS sequence"/>
</dbReference>
<dbReference type="RefSeq" id="WP_126287664.1">
    <property type="nucleotide sequence ID" value="NZ_ABLMAY040000001.1"/>
</dbReference>
<dbReference type="AlphaFoldDB" id="A0ABD4R0L3"/>
<reference evidence="1 2" key="1">
    <citation type="journal article" date="2021" name="Clin. Infect. Dis.">
        <title>Rapid development of cefiderocol resistance in carbapenem-resistant Enterobacter cloacae during therapy is associated with heterogeneous mutations in the catecholate siderophore receptor cira.</title>
        <authorList>
            <person name="Klein S."/>
            <person name="Boutin S."/>
            <person name="Kocer K."/>
            <person name="Fiedler M.O."/>
            <person name="Storzinger D."/>
            <person name="Weigand M.A."/>
            <person name="Tan B."/>
            <person name="Richter D."/>
            <person name="Rupp C."/>
            <person name="Mieth M."/>
            <person name="Mehrabi A."/>
            <person name="Hackert T."/>
            <person name="Zimmermann S."/>
            <person name="Heeg K."/>
            <person name="Nurjadi D."/>
        </authorList>
    </citation>
    <scope>NUCLEOTIDE SEQUENCE [LARGE SCALE GENOMIC DNA]</scope>
    <source>
        <strain evidence="1 2">BK34275</strain>
    </source>
</reference>
<protein>
    <submittedName>
        <fullName evidence="1">Uncharacterized protein</fullName>
    </submittedName>
</protein>